<dbReference type="OrthoDB" id="7065811at2"/>
<name>A0A2V4E2P8_9GAMM</name>
<dbReference type="Proteomes" id="UP000247932">
    <property type="component" value="Unassembled WGS sequence"/>
</dbReference>
<gene>
    <name evidence="1" type="ORF">DKK70_06430</name>
</gene>
<dbReference type="InterPro" id="IPR008964">
    <property type="entry name" value="Invasin/intimin_cell_adhesion"/>
</dbReference>
<keyword evidence="2" id="KW-1185">Reference proteome</keyword>
<protein>
    <submittedName>
        <fullName evidence="1">Uncharacterized protein</fullName>
    </submittedName>
</protein>
<reference evidence="1 2" key="1">
    <citation type="submission" date="2018-05" db="EMBL/GenBank/DDBJ databases">
        <title>Reference genomes for bee gut microbiota database.</title>
        <authorList>
            <person name="Ellegaard K.M."/>
        </authorList>
    </citation>
    <scope>NUCLEOTIDE SEQUENCE [LARGE SCALE GENOMIC DNA]</scope>
    <source>
        <strain evidence="1 2">ESL0182</strain>
    </source>
</reference>
<evidence type="ECO:0000313" key="2">
    <source>
        <dbReference type="Proteomes" id="UP000247932"/>
    </source>
</evidence>
<dbReference type="AlphaFoldDB" id="A0A2V4E2P8"/>
<sequence>MNVFIYYNMEQLTTSQINPLNSANLTNKPIILLLFTLFFLAISQKSQAITAHTVNTIIGSKPKVIDMEVAAKKHGFNLNGVFYSSNTHNLSDTGVNEFDGLTKFSDFLIKDYSASDLDNSSNYIDSDGDSIRINMPFVVEQTIYNWFDNNGRKIPDSDKQHMIGCGSGYAMPLTLTITTSVKTYSEYGNPNESEAAEITKIYKIAPTGDVCYLKPNSTKVFPTAQWRGSDAQGNMYPWNSGPIKRDPNHGGGYTEDFIVDKGFRARPIISDKPFPTTGFPGAEFQLIMNYSQDNYIYSVAVNPGNVATVDQTGNVLLRAKPPAGNGDIVVRATLKSSPDKYFDYKFNPTSVWIEPQSAGRYDWQTAFYRFCGGIDGFPTRKDYSNSPVVNVGPNWNRNGKWNFSTRAIAQGLYPEWGYINRRSYPNSNWEWDATTYFTKDPNSATQYFIVYLHDGGLLPAPRPAGDTAGDNVAYIACRK</sequence>
<accession>A0A2V4E2P8</accession>
<comment type="caution">
    <text evidence="1">The sequence shown here is derived from an EMBL/GenBank/DDBJ whole genome shotgun (WGS) entry which is preliminary data.</text>
</comment>
<dbReference type="EMBL" id="QGLR01000009">
    <property type="protein sequence ID" value="PXZ07485.1"/>
    <property type="molecule type" value="Genomic_DNA"/>
</dbReference>
<dbReference type="Gene3D" id="2.60.40.1080">
    <property type="match status" value="1"/>
</dbReference>
<organism evidence="1 2">
    <name type="scientific">Gilliamella apicola</name>
    <dbReference type="NCBI Taxonomy" id="1196095"/>
    <lineage>
        <taxon>Bacteria</taxon>
        <taxon>Pseudomonadati</taxon>
        <taxon>Pseudomonadota</taxon>
        <taxon>Gammaproteobacteria</taxon>
        <taxon>Orbales</taxon>
        <taxon>Orbaceae</taxon>
        <taxon>Gilliamella</taxon>
    </lineage>
</organism>
<proteinExistence type="predicted"/>
<evidence type="ECO:0000313" key="1">
    <source>
        <dbReference type="EMBL" id="PXZ07485.1"/>
    </source>
</evidence>
<dbReference type="SUPFAM" id="SSF49373">
    <property type="entry name" value="Invasin/intimin cell-adhesion fragments"/>
    <property type="match status" value="1"/>
</dbReference>